<name>A0A4S8L5B2_DENBC</name>
<dbReference type="EMBL" id="ML179641">
    <property type="protein sequence ID" value="THU83782.1"/>
    <property type="molecule type" value="Genomic_DNA"/>
</dbReference>
<evidence type="ECO:0000256" key="1">
    <source>
        <dbReference type="SAM" id="MobiDB-lite"/>
    </source>
</evidence>
<proteinExistence type="predicted"/>
<dbReference type="Proteomes" id="UP000297245">
    <property type="component" value="Unassembled WGS sequence"/>
</dbReference>
<organism evidence="2 3">
    <name type="scientific">Dendrothele bispora (strain CBS 962.96)</name>
    <dbReference type="NCBI Taxonomy" id="1314807"/>
    <lineage>
        <taxon>Eukaryota</taxon>
        <taxon>Fungi</taxon>
        <taxon>Dikarya</taxon>
        <taxon>Basidiomycota</taxon>
        <taxon>Agaricomycotina</taxon>
        <taxon>Agaricomycetes</taxon>
        <taxon>Agaricomycetidae</taxon>
        <taxon>Agaricales</taxon>
        <taxon>Agaricales incertae sedis</taxon>
        <taxon>Dendrothele</taxon>
    </lineage>
</organism>
<evidence type="ECO:0000313" key="3">
    <source>
        <dbReference type="Proteomes" id="UP000297245"/>
    </source>
</evidence>
<feature type="region of interest" description="Disordered" evidence="1">
    <location>
        <begin position="1"/>
        <end position="24"/>
    </location>
</feature>
<protein>
    <submittedName>
        <fullName evidence="2">Uncharacterized protein</fullName>
    </submittedName>
</protein>
<gene>
    <name evidence="2" type="ORF">K435DRAFT_870949</name>
</gene>
<dbReference type="AlphaFoldDB" id="A0A4S8L5B2"/>
<accession>A0A4S8L5B2</accession>
<reference evidence="2 3" key="1">
    <citation type="journal article" date="2019" name="Nat. Ecol. Evol.">
        <title>Megaphylogeny resolves global patterns of mushroom evolution.</title>
        <authorList>
            <person name="Varga T."/>
            <person name="Krizsan K."/>
            <person name="Foldi C."/>
            <person name="Dima B."/>
            <person name="Sanchez-Garcia M."/>
            <person name="Sanchez-Ramirez S."/>
            <person name="Szollosi G.J."/>
            <person name="Szarkandi J.G."/>
            <person name="Papp V."/>
            <person name="Albert L."/>
            <person name="Andreopoulos W."/>
            <person name="Angelini C."/>
            <person name="Antonin V."/>
            <person name="Barry K.W."/>
            <person name="Bougher N.L."/>
            <person name="Buchanan P."/>
            <person name="Buyck B."/>
            <person name="Bense V."/>
            <person name="Catcheside P."/>
            <person name="Chovatia M."/>
            <person name="Cooper J."/>
            <person name="Damon W."/>
            <person name="Desjardin D."/>
            <person name="Finy P."/>
            <person name="Geml J."/>
            <person name="Haridas S."/>
            <person name="Hughes K."/>
            <person name="Justo A."/>
            <person name="Karasinski D."/>
            <person name="Kautmanova I."/>
            <person name="Kiss B."/>
            <person name="Kocsube S."/>
            <person name="Kotiranta H."/>
            <person name="LaButti K.M."/>
            <person name="Lechner B.E."/>
            <person name="Liimatainen K."/>
            <person name="Lipzen A."/>
            <person name="Lukacs Z."/>
            <person name="Mihaltcheva S."/>
            <person name="Morgado L.N."/>
            <person name="Niskanen T."/>
            <person name="Noordeloos M.E."/>
            <person name="Ohm R.A."/>
            <person name="Ortiz-Santana B."/>
            <person name="Ovrebo C."/>
            <person name="Racz N."/>
            <person name="Riley R."/>
            <person name="Savchenko A."/>
            <person name="Shiryaev A."/>
            <person name="Soop K."/>
            <person name="Spirin V."/>
            <person name="Szebenyi C."/>
            <person name="Tomsovsky M."/>
            <person name="Tulloss R.E."/>
            <person name="Uehling J."/>
            <person name="Grigoriev I.V."/>
            <person name="Vagvolgyi C."/>
            <person name="Papp T."/>
            <person name="Martin F.M."/>
            <person name="Miettinen O."/>
            <person name="Hibbett D.S."/>
            <person name="Nagy L.G."/>
        </authorList>
    </citation>
    <scope>NUCLEOTIDE SEQUENCE [LARGE SCALE GENOMIC DNA]</scope>
    <source>
        <strain evidence="2 3">CBS 962.96</strain>
    </source>
</reference>
<keyword evidence="3" id="KW-1185">Reference proteome</keyword>
<sequence length="309" mass="34415">MSRFNHPIEGITPNPPPTDDTGNFTDRSFFIRDLDLDGRLVHQLRDAAEDVPNGEVALGLLSVAVDTHDELYTISSRQSNMNAIVSGISADLGSQTFSIQHVINRVDAIYSYVQRTHSLVEDLWVVPDPAKNLIRLVIWTDILLPLEEQGNLIKDATLPKVFSKVKSCAESLNLSLYKSGDPFVVERVNDFAERAYDKITSVVFQMVLGSTQGGRSVNTARKLQDALIARSGLGRIIADQEKNAVLITFTHMQDGRVLSPEDLELQYQVFADVGMFMDKTVTSIGTNLFSHEWRYLCSKHVTNDALATF</sequence>
<evidence type="ECO:0000313" key="2">
    <source>
        <dbReference type="EMBL" id="THU83782.1"/>
    </source>
</evidence>